<evidence type="ECO:0000259" key="1">
    <source>
        <dbReference type="PROSITE" id="PS51338"/>
    </source>
</evidence>
<dbReference type="GO" id="GO:0005829">
    <property type="term" value="C:cytosol"/>
    <property type="evidence" value="ECO:0007669"/>
    <property type="project" value="TreeGrafter"/>
</dbReference>
<dbReference type="PANTHER" id="PTHR14206">
    <property type="entry name" value="BRAIN-SPECIFIC ANGIOGENESIS INHIBITOR 1-ASSOCIATED PROTEIN 2"/>
    <property type="match status" value="1"/>
</dbReference>
<organism evidence="2 3">
    <name type="scientific">Larinioides sclopetarius</name>
    <dbReference type="NCBI Taxonomy" id="280406"/>
    <lineage>
        <taxon>Eukaryota</taxon>
        <taxon>Metazoa</taxon>
        <taxon>Ecdysozoa</taxon>
        <taxon>Arthropoda</taxon>
        <taxon>Chelicerata</taxon>
        <taxon>Arachnida</taxon>
        <taxon>Araneae</taxon>
        <taxon>Araneomorphae</taxon>
        <taxon>Entelegynae</taxon>
        <taxon>Araneoidea</taxon>
        <taxon>Araneidae</taxon>
        <taxon>Larinioides</taxon>
    </lineage>
</organism>
<gene>
    <name evidence="2" type="ORF">LARSCL_LOCUS17971</name>
</gene>
<dbReference type="EMBL" id="CAXIEN010000318">
    <property type="protein sequence ID" value="CAL1293037.1"/>
    <property type="molecule type" value="Genomic_DNA"/>
</dbReference>
<feature type="domain" description="IMD" evidence="1">
    <location>
        <begin position="1"/>
        <end position="63"/>
    </location>
</feature>
<dbReference type="GO" id="GO:0007009">
    <property type="term" value="P:plasma membrane organization"/>
    <property type="evidence" value="ECO:0007669"/>
    <property type="project" value="InterPro"/>
</dbReference>
<evidence type="ECO:0000313" key="3">
    <source>
        <dbReference type="Proteomes" id="UP001497382"/>
    </source>
</evidence>
<protein>
    <recommendedName>
        <fullName evidence="1">IMD domain-containing protein</fullName>
    </recommendedName>
</protein>
<keyword evidence="3" id="KW-1185">Reference proteome</keyword>
<evidence type="ECO:0000313" key="2">
    <source>
        <dbReference type="EMBL" id="CAL1293037.1"/>
    </source>
</evidence>
<dbReference type="GO" id="GO:0051017">
    <property type="term" value="P:actin filament bundle assembly"/>
    <property type="evidence" value="ECO:0007669"/>
    <property type="project" value="TreeGrafter"/>
</dbReference>
<dbReference type="InterPro" id="IPR027267">
    <property type="entry name" value="AH/BAR_dom_sf"/>
</dbReference>
<dbReference type="Gene3D" id="1.20.1270.60">
    <property type="entry name" value="Arfaptin homology (AH) domain/BAR domain"/>
    <property type="match status" value="1"/>
</dbReference>
<name>A0AAV2BAG0_9ARAC</name>
<dbReference type="GO" id="GO:0051764">
    <property type="term" value="P:actin crosslink formation"/>
    <property type="evidence" value="ECO:0007669"/>
    <property type="project" value="TreeGrafter"/>
</dbReference>
<dbReference type="GO" id="GO:0030838">
    <property type="term" value="P:positive regulation of actin filament polymerization"/>
    <property type="evidence" value="ECO:0007669"/>
    <property type="project" value="TreeGrafter"/>
</dbReference>
<dbReference type="InterPro" id="IPR027681">
    <property type="entry name" value="IRSp53/IRTKS/Pinkbar"/>
</dbReference>
<accession>A0AAV2BAG0</accession>
<dbReference type="PANTHER" id="PTHR14206:SF7">
    <property type="entry name" value="INSULIN RECEPTOR SUBSTRATE 53 KDA, ISOFORM A"/>
    <property type="match status" value="1"/>
</dbReference>
<dbReference type="GO" id="GO:0005654">
    <property type="term" value="C:nucleoplasm"/>
    <property type="evidence" value="ECO:0007669"/>
    <property type="project" value="TreeGrafter"/>
</dbReference>
<dbReference type="PROSITE" id="PS51338">
    <property type="entry name" value="IMD"/>
    <property type="match status" value="1"/>
</dbReference>
<dbReference type="Pfam" id="PF08397">
    <property type="entry name" value="IMD"/>
    <property type="match status" value="1"/>
</dbReference>
<dbReference type="InterPro" id="IPR013606">
    <property type="entry name" value="I-BAR_dom"/>
</dbReference>
<dbReference type="Proteomes" id="UP001497382">
    <property type="component" value="Unassembled WGS sequence"/>
</dbReference>
<proteinExistence type="predicted"/>
<sequence length="100" mass="11122">MLDMDADEIAKLVDGAYKNILEKFNPCARQLISAGKAYLKSLHGAVASSKTYLESISKLARHAHQATWGGSTDIDSSNFSCRRRISMKVTVNRFNQTENQ</sequence>
<comment type="caution">
    <text evidence="2">The sequence shown here is derived from an EMBL/GenBank/DDBJ whole genome shotgun (WGS) entry which is preliminary data.</text>
</comment>
<reference evidence="2 3" key="1">
    <citation type="submission" date="2024-04" db="EMBL/GenBank/DDBJ databases">
        <authorList>
            <person name="Rising A."/>
            <person name="Reimegard J."/>
            <person name="Sonavane S."/>
            <person name="Akerstrom W."/>
            <person name="Nylinder S."/>
            <person name="Hedman E."/>
            <person name="Kallberg Y."/>
        </authorList>
    </citation>
    <scope>NUCLEOTIDE SEQUENCE [LARGE SCALE GENOMIC DNA]</scope>
</reference>
<dbReference type="AlphaFoldDB" id="A0AAV2BAG0"/>
<dbReference type="SUPFAM" id="SSF103657">
    <property type="entry name" value="BAR/IMD domain-like"/>
    <property type="match status" value="1"/>
</dbReference>